<organism evidence="2 3">
    <name type="scientific">Chitinophaga agrisoli</name>
    <dbReference type="NCBI Taxonomy" id="2607653"/>
    <lineage>
        <taxon>Bacteria</taxon>
        <taxon>Pseudomonadati</taxon>
        <taxon>Bacteroidota</taxon>
        <taxon>Chitinophagia</taxon>
        <taxon>Chitinophagales</taxon>
        <taxon>Chitinophagaceae</taxon>
        <taxon>Chitinophaga</taxon>
    </lineage>
</organism>
<dbReference type="EMBL" id="VUOC01000002">
    <property type="protein sequence ID" value="KAA2242812.1"/>
    <property type="molecule type" value="Genomic_DNA"/>
</dbReference>
<evidence type="ECO:0000256" key="1">
    <source>
        <dbReference type="SAM" id="MobiDB-lite"/>
    </source>
</evidence>
<name>A0A5B2VWW7_9BACT</name>
<dbReference type="Proteomes" id="UP000324611">
    <property type="component" value="Unassembled WGS sequence"/>
</dbReference>
<reference evidence="2 3" key="2">
    <citation type="submission" date="2019-09" db="EMBL/GenBank/DDBJ databases">
        <authorList>
            <person name="Jin C."/>
        </authorList>
    </citation>
    <scope>NUCLEOTIDE SEQUENCE [LARGE SCALE GENOMIC DNA]</scope>
    <source>
        <strain evidence="2 3">BN140078</strain>
    </source>
</reference>
<evidence type="ECO:0000313" key="3">
    <source>
        <dbReference type="Proteomes" id="UP000324611"/>
    </source>
</evidence>
<dbReference type="AlphaFoldDB" id="A0A5B2VWW7"/>
<proteinExistence type="predicted"/>
<accession>A0A5B2VWW7</accession>
<dbReference type="RefSeq" id="WP_149837688.1">
    <property type="nucleotide sequence ID" value="NZ_VUOC01000002.1"/>
</dbReference>
<keyword evidence="3" id="KW-1185">Reference proteome</keyword>
<dbReference type="CDD" id="cd22641">
    <property type="entry name" value="C24-like"/>
    <property type="match status" value="1"/>
</dbReference>
<feature type="region of interest" description="Disordered" evidence="1">
    <location>
        <begin position="242"/>
        <end position="265"/>
    </location>
</feature>
<sequence length="302" mass="31622">MRKVDVSPITTSIGMPIKAGTLTHLQSAYQEAISALGAALAGSTYDSGKVYILTGCRNSGSGSSYVISAGAVFYGGEVYLVDPASFTISNPNVAVGVVTTTFFADAVADSVQFTDGVLRNVHQIRKIVLKAGLSGSGAGNFVDFVDVTRKLQGAIGEIKIWNWKFYGGDLDDYFNLTTGLGIHPYTAGWAICDGQNGTDNMGGRAAVGYNGSDSDYDTPYDTFGGSKTVTLVQANLPAVSLDVPVTGPDTSQDDTGSGRFAMGSTGTDAGPYPVLHTANMGTNTPFNVVNPYRTVLYVQRIV</sequence>
<protein>
    <recommendedName>
        <fullName evidence="4">Microcystin-dependent protein</fullName>
    </recommendedName>
</protein>
<evidence type="ECO:0000313" key="2">
    <source>
        <dbReference type="EMBL" id="KAA2242812.1"/>
    </source>
</evidence>
<comment type="caution">
    <text evidence="2">The sequence shown here is derived from an EMBL/GenBank/DDBJ whole genome shotgun (WGS) entry which is preliminary data.</text>
</comment>
<gene>
    <name evidence="2" type="ORF">F0L74_09800</name>
</gene>
<evidence type="ECO:0008006" key="4">
    <source>
        <dbReference type="Google" id="ProtNLM"/>
    </source>
</evidence>
<reference evidence="2 3" key="1">
    <citation type="submission" date="2019-09" db="EMBL/GenBank/DDBJ databases">
        <title>Chitinophaga ginsengihumi sp. nov., isolated from soil of ginseng rhizosphere.</title>
        <authorList>
            <person name="Lee J."/>
        </authorList>
    </citation>
    <scope>NUCLEOTIDE SEQUENCE [LARGE SCALE GENOMIC DNA]</scope>
    <source>
        <strain evidence="2 3">BN140078</strain>
    </source>
</reference>